<dbReference type="PANTHER" id="PTHR10629:SF52">
    <property type="entry name" value="DNA (CYTOSINE-5)-METHYLTRANSFERASE 1"/>
    <property type="match status" value="1"/>
</dbReference>
<evidence type="ECO:0000313" key="9">
    <source>
        <dbReference type="Proteomes" id="UP001221328"/>
    </source>
</evidence>
<dbReference type="SUPFAM" id="SSF48150">
    <property type="entry name" value="DNA-glycosylase"/>
    <property type="match status" value="1"/>
</dbReference>
<dbReference type="NCBIfam" id="TIGR00675">
    <property type="entry name" value="dcm"/>
    <property type="match status" value="1"/>
</dbReference>
<dbReference type="GO" id="GO:0003886">
    <property type="term" value="F:DNA (cytosine-5-)-methyltransferase activity"/>
    <property type="evidence" value="ECO:0007669"/>
    <property type="project" value="UniProtKB-EC"/>
</dbReference>
<dbReference type="PRINTS" id="PR00105">
    <property type="entry name" value="C5METTRFRASE"/>
</dbReference>
<organism evidence="8 9">
    <name type="scientific">Streptomyces gilvifuscus</name>
    <dbReference type="NCBI Taxonomy" id="1550617"/>
    <lineage>
        <taxon>Bacteria</taxon>
        <taxon>Bacillati</taxon>
        <taxon>Actinomycetota</taxon>
        <taxon>Actinomycetes</taxon>
        <taxon>Kitasatosporales</taxon>
        <taxon>Streptomycetaceae</taxon>
        <taxon>Streptomyces</taxon>
    </lineage>
</organism>
<dbReference type="InterPro" id="IPR023170">
    <property type="entry name" value="HhH_base_excis_C"/>
</dbReference>
<name>A0ABT5G193_9ACTN</name>
<dbReference type="InterPro" id="IPR001525">
    <property type="entry name" value="C5_MeTfrase"/>
</dbReference>
<accession>A0ABT5G193</accession>
<dbReference type="PROSITE" id="PS51679">
    <property type="entry name" value="SAM_MT_C5"/>
    <property type="match status" value="1"/>
</dbReference>
<evidence type="ECO:0000256" key="4">
    <source>
        <dbReference type="ARBA" id="ARBA00022691"/>
    </source>
</evidence>
<evidence type="ECO:0000256" key="2">
    <source>
        <dbReference type="ARBA" id="ARBA00022603"/>
    </source>
</evidence>
<dbReference type="Gene3D" id="1.10.340.30">
    <property type="entry name" value="Hypothetical protein, domain 2"/>
    <property type="match status" value="1"/>
</dbReference>
<dbReference type="Gene3D" id="3.40.50.150">
    <property type="entry name" value="Vaccinia Virus protein VP39"/>
    <property type="match status" value="1"/>
</dbReference>
<dbReference type="Gene3D" id="3.90.120.10">
    <property type="entry name" value="DNA Methylase, subunit A, domain 2"/>
    <property type="match status" value="1"/>
</dbReference>
<dbReference type="InterPro" id="IPR050390">
    <property type="entry name" value="C5-Methyltransferase"/>
</dbReference>
<comment type="similarity">
    <text evidence="6 7">Belongs to the class I-like SAM-binding methyltransferase superfamily. C5-methyltransferase family.</text>
</comment>
<feature type="active site" evidence="6">
    <location>
        <position position="127"/>
    </location>
</feature>
<sequence length="657" mass="73852">MTEIAESPRSPYKVKLVRGPFVRLEPHPEECADEKAFLAYAERLRSEGKRLAADLFCGAGGLSYGLESAGFRVILSADHDREALETHQHHFGGLTLDWDLGDPERVKRVAELVARAGVTLLAGGPPCQPFSKAGRYKIRHRVREGQRDPYDERRDLWRSFLEVVRLAQPPAVLMENVPDMALDREMFILRTMVHELESLGYAVEERVVDTWRYGVPQFRQRLILVALRDGHHFKWPDETPDKVTVWNAIGDLPEVEGGWRPEGGADGWKEYEQPLTRFQKKMREQVPSTDAGKVFDHITRPVREDDEVAFESMSTSTRYSDLPDEMKRYRDDIFRDKYKRLDENGLSRTITAHIAKDGYWYIHPRQNRTLTVREAARLQTFPDGFRFAGPPSAAFRQVGNAVPPFLGEHLGSAVIAALDDARPAAPTTQKVAETLATWFTGLVHRNVPWLTASTRWQVVSAEILLDRMPPQQSRSLWPLLKRWATPTDTLAAETELREISRWIGRERRGEQLLAVANELVGAPHTLSDDELLSSVAGISQVVADLAILTVPVSDDGDEVGDTHDSASEEPVLARQGVLRVAARVSGEDVHRRNQLTDGRLAVARLIGYGANARSAHLGLLELAASLCRPVEPLCTECPLQNLCVSSKADEQRQQLLY</sequence>
<evidence type="ECO:0000256" key="7">
    <source>
        <dbReference type="RuleBase" id="RU000416"/>
    </source>
</evidence>
<dbReference type="GO" id="GO:0032259">
    <property type="term" value="P:methylation"/>
    <property type="evidence" value="ECO:0007669"/>
    <property type="project" value="UniProtKB-KW"/>
</dbReference>
<dbReference type="EC" id="2.1.1.37" evidence="1"/>
<evidence type="ECO:0000256" key="5">
    <source>
        <dbReference type="ARBA" id="ARBA00022747"/>
    </source>
</evidence>
<keyword evidence="3 6" id="KW-0808">Transferase</keyword>
<evidence type="ECO:0000256" key="6">
    <source>
        <dbReference type="PROSITE-ProRule" id="PRU01016"/>
    </source>
</evidence>
<dbReference type="Gene3D" id="1.10.1670.10">
    <property type="entry name" value="Helix-hairpin-Helix base-excision DNA repair enzymes (C-terminal)"/>
    <property type="match status" value="1"/>
</dbReference>
<dbReference type="EMBL" id="JAQOSK010000012">
    <property type="protein sequence ID" value="MDC2958538.1"/>
    <property type="molecule type" value="Genomic_DNA"/>
</dbReference>
<dbReference type="PANTHER" id="PTHR10629">
    <property type="entry name" value="CYTOSINE-SPECIFIC METHYLTRANSFERASE"/>
    <property type="match status" value="1"/>
</dbReference>
<dbReference type="SUPFAM" id="SSF53335">
    <property type="entry name" value="S-adenosyl-L-methionine-dependent methyltransferases"/>
    <property type="match status" value="1"/>
</dbReference>
<evidence type="ECO:0000313" key="8">
    <source>
        <dbReference type="EMBL" id="MDC2958538.1"/>
    </source>
</evidence>
<dbReference type="InterPro" id="IPR029063">
    <property type="entry name" value="SAM-dependent_MTases_sf"/>
</dbReference>
<dbReference type="Proteomes" id="UP001221328">
    <property type="component" value="Unassembled WGS sequence"/>
</dbReference>
<dbReference type="InterPro" id="IPR031303">
    <property type="entry name" value="C5_meth_CS"/>
</dbReference>
<protein>
    <recommendedName>
        <fullName evidence="1">DNA (cytosine-5-)-methyltransferase</fullName>
        <ecNumber evidence="1">2.1.1.37</ecNumber>
    </recommendedName>
</protein>
<evidence type="ECO:0000256" key="1">
    <source>
        <dbReference type="ARBA" id="ARBA00011975"/>
    </source>
</evidence>
<dbReference type="RefSeq" id="WP_272177287.1">
    <property type="nucleotide sequence ID" value="NZ_JAQOSK010000012.1"/>
</dbReference>
<proteinExistence type="inferred from homology"/>
<dbReference type="PROSITE" id="PS00095">
    <property type="entry name" value="C5_MTASE_2"/>
    <property type="match status" value="1"/>
</dbReference>
<comment type="caution">
    <text evidence="8">The sequence shown here is derived from an EMBL/GenBank/DDBJ whole genome shotgun (WGS) entry which is preliminary data.</text>
</comment>
<keyword evidence="2 6" id="KW-0489">Methyltransferase</keyword>
<keyword evidence="5" id="KW-0680">Restriction system</keyword>
<reference evidence="8 9" key="1">
    <citation type="journal article" date="2015" name="Int. J. Syst. Evol. Microbiol.">
        <title>Streptomyces gilvifuscus sp. nov., an actinomycete that produces antibacterial compounds isolated from soil.</title>
        <authorList>
            <person name="Nguyen T.M."/>
            <person name="Kim J."/>
        </authorList>
    </citation>
    <scope>NUCLEOTIDE SEQUENCE [LARGE SCALE GENOMIC DNA]</scope>
    <source>
        <strain evidence="8 9">T113</strain>
    </source>
</reference>
<gene>
    <name evidence="8" type="primary">dcm</name>
    <name evidence="8" type="ORF">PO587_29250</name>
</gene>
<keyword evidence="9" id="KW-1185">Reference proteome</keyword>
<dbReference type="InterPro" id="IPR011257">
    <property type="entry name" value="DNA_glycosylase"/>
</dbReference>
<keyword evidence="4 6" id="KW-0949">S-adenosyl-L-methionine</keyword>
<dbReference type="Pfam" id="PF00145">
    <property type="entry name" value="DNA_methylase"/>
    <property type="match status" value="1"/>
</dbReference>
<evidence type="ECO:0000256" key="3">
    <source>
        <dbReference type="ARBA" id="ARBA00022679"/>
    </source>
</evidence>